<keyword evidence="4" id="KW-1185">Reference proteome</keyword>
<feature type="transmembrane region" description="Helical" evidence="2">
    <location>
        <begin position="401"/>
        <end position="423"/>
    </location>
</feature>
<reference evidence="3 4" key="1">
    <citation type="submission" date="2021-02" db="EMBL/GenBank/DDBJ databases">
        <title>Porcisia hertigi Genome sequencing and assembly.</title>
        <authorList>
            <person name="Almutairi H."/>
            <person name="Gatherer D."/>
        </authorList>
    </citation>
    <scope>NUCLEOTIDE SEQUENCE [LARGE SCALE GENOMIC DNA]</scope>
    <source>
        <strain evidence="3 4">C119</strain>
    </source>
</reference>
<keyword evidence="2" id="KW-1133">Transmembrane helix</keyword>
<name>A0A836LJU7_9TRYP</name>
<dbReference type="EMBL" id="JAFJZO010000007">
    <property type="protein sequence ID" value="KAG5510877.1"/>
    <property type="molecule type" value="Genomic_DNA"/>
</dbReference>
<evidence type="ECO:0000313" key="3">
    <source>
        <dbReference type="EMBL" id="KAG5510877.1"/>
    </source>
</evidence>
<feature type="transmembrane region" description="Helical" evidence="2">
    <location>
        <begin position="653"/>
        <end position="676"/>
    </location>
</feature>
<keyword evidence="2" id="KW-0472">Membrane</keyword>
<feature type="region of interest" description="Disordered" evidence="1">
    <location>
        <begin position="195"/>
        <end position="227"/>
    </location>
</feature>
<organism evidence="3 4">
    <name type="scientific">Porcisia hertigi</name>
    <dbReference type="NCBI Taxonomy" id="2761500"/>
    <lineage>
        <taxon>Eukaryota</taxon>
        <taxon>Discoba</taxon>
        <taxon>Euglenozoa</taxon>
        <taxon>Kinetoplastea</taxon>
        <taxon>Metakinetoplastina</taxon>
        <taxon>Trypanosomatida</taxon>
        <taxon>Trypanosomatidae</taxon>
        <taxon>Leishmaniinae</taxon>
        <taxon>Porcisia</taxon>
    </lineage>
</organism>
<accession>A0A836LJU7</accession>
<dbReference type="RefSeq" id="XP_067759349.1">
    <property type="nucleotide sequence ID" value="XM_067902328.1"/>
</dbReference>
<dbReference type="GeneID" id="94292405"/>
<feature type="transmembrane region" description="Helical" evidence="2">
    <location>
        <begin position="548"/>
        <end position="570"/>
    </location>
</feature>
<evidence type="ECO:0000256" key="2">
    <source>
        <dbReference type="SAM" id="Phobius"/>
    </source>
</evidence>
<dbReference type="KEGG" id="phet:94292405"/>
<dbReference type="OrthoDB" id="10523368at2759"/>
<gene>
    <name evidence="3" type="ORF">JKF63_06378</name>
</gene>
<evidence type="ECO:0000256" key="1">
    <source>
        <dbReference type="SAM" id="MobiDB-lite"/>
    </source>
</evidence>
<dbReference type="AlphaFoldDB" id="A0A836LJU7"/>
<evidence type="ECO:0000313" key="4">
    <source>
        <dbReference type="Proteomes" id="UP000674318"/>
    </source>
</evidence>
<feature type="transmembrane region" description="Helical" evidence="2">
    <location>
        <begin position="514"/>
        <end position="536"/>
    </location>
</feature>
<protein>
    <submittedName>
        <fullName evidence="3">Uncharacterized protein</fullName>
    </submittedName>
</protein>
<proteinExistence type="predicted"/>
<keyword evidence="2" id="KW-0812">Transmembrane</keyword>
<feature type="transmembrane region" description="Helical" evidence="2">
    <location>
        <begin position="20"/>
        <end position="38"/>
    </location>
</feature>
<sequence length="880" mass="98063">MLFLRHKQHMADELHQCCWYLPFFAMVVVFVLIGPAAACIHHTLDVNAVHKVNGAQATLAPKLQESILLDAFRMDTEVATPKDVKASVGTFVTGNSARYPWVYSWYNNKVNAWSPQPDANAAVDEQVTRVAASHHAPDYMRLSAVRTRRDVLRWLYLQLLPQLWDCKHPSHSRPWHSTVKNSHYPVGGVRIISRRSEPQRSDASPKAPTTPPQERQRTDKTQVGVERTARLVTPLLSDKRAAPPIIPSRICGRANPAIPSEKLFEYDADAGGYTALLPLATSCAVVSSVLKIMETPKRRIAWPAAYNKSVVMRELWMQYTETDLTPPDGNASAATASCASFLFDVTVSEVLVQYVLYRPKTRQYTVVEIRFSMASAGAVVQPQLRTFSLEALRWTTTFTSLAVSIVLILTTLMYGHHLLLRMVCQLRARLRRFPRPRRTLLQRLRCLLAVLVHTQNLVNMLALVLTTAMVVSWWHTVADLSRVPPEAYASRVEYPVELDRAVRGRGTLLRRLSAASFLSASVGLLRFACVTPGMWITLHTLVVSVPRLCLGLGVWLVANIGVSMAAVLLYGSALSEFRTFSAAYATLMYTLLDGGRHLFSADAVLRQTGQYAMSSFDDSLANVRGSSIGCRESVTLDYRVSTLEMANSTATPLFLLVVLFFYGLVGFMWCTATLAAGYRSVMLSPGAEALPLWDVSWARLAVYLAHAINCDYAKEVLRRVLLARSEAVMLAEMQYYLRIGCARAAAPAPAPLSRQLPAFRSVGSDYDASPSVCPANEPGVSLTTFLWMMPRELQLEYGAAHLRHWWYTCVVAVGAAQKSQAPWLPAQWRQHWEGQPDSLPSWLRASVPRDSTIEEQAARVGARLEELPDIIVKYVEGRCM</sequence>
<dbReference type="Proteomes" id="UP000674318">
    <property type="component" value="Unassembled WGS sequence"/>
</dbReference>
<comment type="caution">
    <text evidence="3">The sequence shown here is derived from an EMBL/GenBank/DDBJ whole genome shotgun (WGS) entry which is preliminary data.</text>
</comment>